<evidence type="ECO:0000313" key="3">
    <source>
        <dbReference type="EMBL" id="OOR88108.1"/>
    </source>
</evidence>
<evidence type="ECO:0000313" key="5">
    <source>
        <dbReference type="Proteomes" id="UP000190435"/>
    </source>
</evidence>
<evidence type="ECO:0000313" key="6">
    <source>
        <dbReference type="Proteomes" id="UP000255279"/>
    </source>
</evidence>
<evidence type="ECO:0000256" key="2">
    <source>
        <dbReference type="SAM" id="Phobius"/>
    </source>
</evidence>
<protein>
    <submittedName>
        <fullName evidence="3">Uncharacterized protein</fullName>
    </submittedName>
</protein>
<reference evidence="3 5" key="1">
    <citation type="submission" date="2017-02" db="EMBL/GenBank/DDBJ databases">
        <title>Draft genome sequence of Moraxella caviae CCUG 355 type strain.</title>
        <authorList>
            <person name="Engstrom-Jakobsson H."/>
            <person name="Salva-Serra F."/>
            <person name="Thorell K."/>
            <person name="Gonzales-Siles L."/>
            <person name="Karlsson R."/>
            <person name="Boulund F."/>
            <person name="Engstrand L."/>
            <person name="Moore E."/>
        </authorList>
    </citation>
    <scope>NUCLEOTIDE SEQUENCE [LARGE SCALE GENOMIC DNA]</scope>
    <source>
        <strain evidence="3 5">CCUG 355</strain>
    </source>
</reference>
<gene>
    <name evidence="3" type="ORF">B0181_09195</name>
    <name evidence="4" type="ORF">NCTC10293_00260</name>
</gene>
<feature type="region of interest" description="Disordered" evidence="1">
    <location>
        <begin position="76"/>
        <end position="96"/>
    </location>
</feature>
<reference evidence="4 6" key="2">
    <citation type="submission" date="2018-06" db="EMBL/GenBank/DDBJ databases">
        <authorList>
            <consortium name="Pathogen Informatics"/>
            <person name="Doyle S."/>
        </authorList>
    </citation>
    <scope>NUCLEOTIDE SEQUENCE [LARGE SCALE GENOMIC DNA]</scope>
    <source>
        <strain evidence="4 6">NCTC10293</strain>
    </source>
</reference>
<feature type="compositionally biased region" description="Basic and acidic residues" evidence="1">
    <location>
        <begin position="136"/>
        <end position="148"/>
    </location>
</feature>
<keyword evidence="2" id="KW-0812">Transmembrane</keyword>
<proteinExistence type="predicted"/>
<feature type="compositionally biased region" description="Low complexity" evidence="1">
    <location>
        <begin position="158"/>
        <end position="170"/>
    </location>
</feature>
<feature type="region of interest" description="Disordered" evidence="1">
    <location>
        <begin position="233"/>
        <end position="286"/>
    </location>
</feature>
<keyword evidence="2" id="KW-1133">Transmembrane helix</keyword>
<dbReference type="EMBL" id="MUXU01000056">
    <property type="protein sequence ID" value="OOR88108.1"/>
    <property type="molecule type" value="Genomic_DNA"/>
</dbReference>
<name>A0A1S9ZXD7_9GAMM</name>
<feature type="compositionally biased region" description="Basic and acidic residues" evidence="1">
    <location>
        <begin position="233"/>
        <end position="249"/>
    </location>
</feature>
<keyword evidence="2" id="KW-0472">Membrane</keyword>
<dbReference type="Proteomes" id="UP000255279">
    <property type="component" value="Unassembled WGS sequence"/>
</dbReference>
<keyword evidence="5" id="KW-1185">Reference proteome</keyword>
<accession>A0A1S9ZXD7</accession>
<feature type="region of interest" description="Disordered" evidence="1">
    <location>
        <begin position="108"/>
        <end position="194"/>
    </location>
</feature>
<sequence>MQLNTKPNSTLKFALLMHLHYNTHKHTTNTDFMSYHAPSKPTKKPARPWWVTALIFAIALHLVVFATIYFSQSSSSNTAANHTTKPAEPVVQPIVQPENVPLMTLDDSAERAENSDETADAEGNNASGENDDGDTASDKADDKTDKDAQSVIVLQRETAPASTNASANPNISQRPAVNTPPAPSNHAPAPVYAPAPAPISAEQAAALAAESEAIAIDEALSEQIQQVRRLNDHKLKDELKSRADTEKAPADTPTPPTLTRPDNSAPRSNPLSVNPAEPADSANHDE</sequence>
<organism evidence="3 5">
    <name type="scientific">Moraxella caviae</name>
    <dbReference type="NCBI Taxonomy" id="34060"/>
    <lineage>
        <taxon>Bacteria</taxon>
        <taxon>Pseudomonadati</taxon>
        <taxon>Pseudomonadota</taxon>
        <taxon>Gammaproteobacteria</taxon>
        <taxon>Moraxellales</taxon>
        <taxon>Moraxellaceae</taxon>
        <taxon>Moraxella</taxon>
    </lineage>
</organism>
<dbReference type="Proteomes" id="UP000190435">
    <property type="component" value="Unassembled WGS sequence"/>
</dbReference>
<feature type="transmembrane region" description="Helical" evidence="2">
    <location>
        <begin position="49"/>
        <end position="70"/>
    </location>
</feature>
<dbReference type="AlphaFoldDB" id="A0A1S9ZXD7"/>
<evidence type="ECO:0000313" key="4">
    <source>
        <dbReference type="EMBL" id="STZ09942.1"/>
    </source>
</evidence>
<evidence type="ECO:0000256" key="1">
    <source>
        <dbReference type="SAM" id="MobiDB-lite"/>
    </source>
</evidence>
<dbReference type="EMBL" id="UGQE01000001">
    <property type="protein sequence ID" value="STZ09942.1"/>
    <property type="molecule type" value="Genomic_DNA"/>
</dbReference>